<keyword evidence="3" id="KW-1185">Reference proteome</keyword>
<dbReference type="AlphaFoldDB" id="A0A0M6WNW4"/>
<name>A0A0M6WNW4_9FIRM</name>
<organism evidence="2 3">
    <name type="scientific">Roseburia faecis</name>
    <dbReference type="NCBI Taxonomy" id="301302"/>
    <lineage>
        <taxon>Bacteria</taxon>
        <taxon>Bacillati</taxon>
        <taxon>Bacillota</taxon>
        <taxon>Clostridia</taxon>
        <taxon>Lachnospirales</taxon>
        <taxon>Lachnospiraceae</taxon>
        <taxon>Roseburia</taxon>
    </lineage>
</organism>
<feature type="transmembrane region" description="Helical" evidence="1">
    <location>
        <begin position="43"/>
        <end position="66"/>
    </location>
</feature>
<feature type="transmembrane region" description="Helical" evidence="1">
    <location>
        <begin position="12"/>
        <end position="31"/>
    </location>
</feature>
<dbReference type="RefSeq" id="WP_055067765.1">
    <property type="nucleotide sequence ID" value="NZ_CP173697.1"/>
</dbReference>
<dbReference type="Proteomes" id="UP000049979">
    <property type="component" value="Unassembled WGS sequence"/>
</dbReference>
<proteinExistence type="predicted"/>
<keyword evidence="1" id="KW-0472">Membrane</keyword>
<reference evidence="3" key="1">
    <citation type="submission" date="2015-05" db="EMBL/GenBank/DDBJ databases">
        <authorList>
            <consortium name="Pathogen Informatics"/>
        </authorList>
    </citation>
    <scope>NUCLEOTIDE SEQUENCE [LARGE SCALE GENOMIC DNA]</scope>
    <source>
        <strain evidence="3">M72</strain>
    </source>
</reference>
<keyword evidence="1" id="KW-1133">Transmembrane helix</keyword>
<dbReference type="STRING" id="301302.ERS852420_00698"/>
<dbReference type="EMBL" id="CVRR01000019">
    <property type="protein sequence ID" value="CRL37785.1"/>
    <property type="molecule type" value="Genomic_DNA"/>
</dbReference>
<keyword evidence="1" id="KW-0812">Transmembrane</keyword>
<accession>A0A0M6WNW4</accession>
<evidence type="ECO:0000313" key="3">
    <source>
        <dbReference type="Proteomes" id="UP000049979"/>
    </source>
</evidence>
<protein>
    <submittedName>
        <fullName evidence="2">Uncharacterized protein</fullName>
    </submittedName>
</protein>
<evidence type="ECO:0000256" key="1">
    <source>
        <dbReference type="SAM" id="Phobius"/>
    </source>
</evidence>
<dbReference type="OrthoDB" id="2068100at2"/>
<feature type="transmembrane region" description="Helical" evidence="1">
    <location>
        <begin position="78"/>
        <end position="97"/>
    </location>
</feature>
<gene>
    <name evidence="2" type="ORF">M72_04871</name>
</gene>
<evidence type="ECO:0000313" key="2">
    <source>
        <dbReference type="EMBL" id="CRL37785.1"/>
    </source>
</evidence>
<sequence length="106" mass="11371">MDKNKKTFQVPTLLAFAAIVAIMVIVGVRVLNVPVVPMCLLVIIEAVIAVMLHHAELWVHGLLILAELCAGVAGEKTVLIILCAVVYIAATFALQMLDKGETHNGQ</sequence>